<dbReference type="InterPro" id="IPR036938">
    <property type="entry name" value="PAP2/HPO_sf"/>
</dbReference>
<accession>A0A5B8Y3B9</accession>
<dbReference type="InterPro" id="IPR000326">
    <property type="entry name" value="PAP2/HPO"/>
</dbReference>
<feature type="domain" description="Phosphatidic acid phosphatase type 2/haloperoxidase" evidence="2">
    <location>
        <begin position="148"/>
        <end position="297"/>
    </location>
</feature>
<dbReference type="EMBL" id="CP041186">
    <property type="protein sequence ID" value="QDG50457.1"/>
    <property type="molecule type" value="Genomic_DNA"/>
</dbReference>
<feature type="region of interest" description="Disordered" evidence="1">
    <location>
        <begin position="1"/>
        <end position="29"/>
    </location>
</feature>
<dbReference type="Proteomes" id="UP000315995">
    <property type="component" value="Chromosome"/>
</dbReference>
<name>A0A4Y6PR16_PERCE</name>
<dbReference type="OrthoDB" id="5493667at2"/>
<dbReference type="SUPFAM" id="SSF48317">
    <property type="entry name" value="Acid phosphatase/Vanadium-dependent haloperoxidase"/>
    <property type="match status" value="1"/>
</dbReference>
<gene>
    <name evidence="3" type="ORF">FIV42_06830</name>
</gene>
<sequence>MTTVGVAIPAAAQGGGGDSGERVSAASVDADDIDSEEPVPVMDNFTVGELVLTGSFAVTAAVIGYWGEHIVGFPDESMKPPEPGSLDWEASYELRPDADLEKPFLGGVPDVMADPFSIVGAGVYYGFGAAGTWFTDADWIPDTRHEFLAYAGAATWTQIFVQGLKFSFGRKRPYVVRRCNPPEDPCGKYGIPPERNVDPNRQDILAFPGGHTASTAATLSFVYLDLSDYLVYDALADSSDSTRFWVGRVLPFIPTYGLIALSFYDRLYEQQHWLSDQVVGTIAGLTAGNVFYLLHFDDTGAPRRENRDADDGDDVISDSTVMPVLMQDGQVGAGWGFRW</sequence>
<accession>A0A4Y6PR16</accession>
<organism evidence="3 4">
    <name type="scientific">Persicimonas caeni</name>
    <dbReference type="NCBI Taxonomy" id="2292766"/>
    <lineage>
        <taxon>Bacteria</taxon>
        <taxon>Deltaproteobacteria</taxon>
        <taxon>Bradymonadales</taxon>
        <taxon>Bradymonadaceae</taxon>
        <taxon>Persicimonas</taxon>
    </lineage>
</organism>
<evidence type="ECO:0000256" key="1">
    <source>
        <dbReference type="SAM" id="MobiDB-lite"/>
    </source>
</evidence>
<evidence type="ECO:0000259" key="2">
    <source>
        <dbReference type="Pfam" id="PF01569"/>
    </source>
</evidence>
<evidence type="ECO:0000313" key="3">
    <source>
        <dbReference type="EMBL" id="QDG50457.1"/>
    </source>
</evidence>
<proteinExistence type="predicted"/>
<keyword evidence="4" id="KW-1185">Reference proteome</keyword>
<dbReference type="Gene3D" id="1.20.144.10">
    <property type="entry name" value="Phosphatidic acid phosphatase type 2/haloperoxidase"/>
    <property type="match status" value="1"/>
</dbReference>
<protein>
    <submittedName>
        <fullName evidence="3">Phosphatase PAP2 family protein</fullName>
    </submittedName>
</protein>
<dbReference type="RefSeq" id="WP_141196949.1">
    <property type="nucleotide sequence ID" value="NZ_CP041186.1"/>
</dbReference>
<dbReference type="Pfam" id="PF01569">
    <property type="entry name" value="PAP2"/>
    <property type="match status" value="1"/>
</dbReference>
<reference evidence="3 4" key="1">
    <citation type="submission" date="2019-06" db="EMBL/GenBank/DDBJ databases">
        <title>Persicimonas caeni gen. nov., sp. nov., a predatory bacterium isolated from solar saltern.</title>
        <authorList>
            <person name="Wang S."/>
        </authorList>
    </citation>
    <scope>NUCLEOTIDE SEQUENCE [LARGE SCALE GENOMIC DNA]</scope>
    <source>
        <strain evidence="3 4">YN101</strain>
    </source>
</reference>
<dbReference type="AlphaFoldDB" id="A0A4Y6PR16"/>
<evidence type="ECO:0000313" key="4">
    <source>
        <dbReference type="Proteomes" id="UP000315995"/>
    </source>
</evidence>